<reference evidence="10" key="3">
    <citation type="submission" date="2023-07" db="EMBL/GenBank/DDBJ databases">
        <title>Whole Genome Sequencing of Colonoscopy isolates.</title>
        <authorList>
            <person name="Surve S.V."/>
            <person name="Valls R.A."/>
            <person name="Barrak K.E."/>
            <person name="Gardner T.B."/>
            <person name="O'Toole G.A."/>
        </authorList>
    </citation>
    <scope>NUCLEOTIDE SEQUENCE</scope>
    <source>
        <strain evidence="10">GP0119</strain>
    </source>
</reference>
<dbReference type="Proteomes" id="UP000427825">
    <property type="component" value="Unassembled WGS sequence"/>
</dbReference>
<keyword evidence="5" id="KW-0998">Cell outer membrane</keyword>
<keyword evidence="3" id="KW-0732">Signal</keyword>
<evidence type="ECO:0000313" key="8">
    <source>
        <dbReference type="EMBL" id="KAA5460188.1"/>
    </source>
</evidence>
<proteinExistence type="inferred from homology"/>
<evidence type="ECO:0000313" key="16">
    <source>
        <dbReference type="Proteomes" id="UP000284689"/>
    </source>
</evidence>
<evidence type="ECO:0000313" key="13">
    <source>
        <dbReference type="EMBL" id="RHD51111.1"/>
    </source>
</evidence>
<dbReference type="GO" id="GO:0009279">
    <property type="term" value="C:cell outer membrane"/>
    <property type="evidence" value="ECO:0007669"/>
    <property type="project" value="UniProtKB-SubCell"/>
</dbReference>
<evidence type="ECO:0000313" key="17">
    <source>
        <dbReference type="Proteomes" id="UP000427825"/>
    </source>
</evidence>
<evidence type="ECO:0000313" key="12">
    <source>
        <dbReference type="EMBL" id="RGY27805.1"/>
    </source>
</evidence>
<feature type="domain" description="RagB/SusD" evidence="6">
    <location>
        <begin position="259"/>
        <end position="568"/>
    </location>
</feature>
<evidence type="ECO:0000313" key="10">
    <source>
        <dbReference type="EMBL" id="MDO6359664.1"/>
    </source>
</evidence>
<organism evidence="12 15">
    <name type="scientific">Bacteroides caccae</name>
    <dbReference type="NCBI Taxonomy" id="47678"/>
    <lineage>
        <taxon>Bacteria</taxon>
        <taxon>Pseudomonadati</taxon>
        <taxon>Bacteroidota</taxon>
        <taxon>Bacteroidia</taxon>
        <taxon>Bacteroidales</taxon>
        <taxon>Bacteroidaceae</taxon>
        <taxon>Bacteroides</taxon>
    </lineage>
</organism>
<reference evidence="14 15" key="1">
    <citation type="submission" date="2018-08" db="EMBL/GenBank/DDBJ databases">
        <title>A genome reference for cultivated species of the human gut microbiota.</title>
        <authorList>
            <person name="Zou Y."/>
            <person name="Xue W."/>
            <person name="Luo G."/>
        </authorList>
    </citation>
    <scope>NUCLEOTIDE SEQUENCE [LARGE SCALE GENOMIC DNA]</scope>
    <source>
        <strain evidence="11 14">AF24-29LB</strain>
        <strain evidence="13 16">AM31-16AC</strain>
        <strain evidence="12 15">OF02-6LB</strain>
    </source>
</reference>
<dbReference type="Proteomes" id="UP000284431">
    <property type="component" value="Unassembled WGS sequence"/>
</dbReference>
<dbReference type="Pfam" id="PF07980">
    <property type="entry name" value="SusD_RagB"/>
    <property type="match status" value="1"/>
</dbReference>
<dbReference type="Proteomes" id="UP000284205">
    <property type="component" value="Unassembled WGS sequence"/>
</dbReference>
<dbReference type="RefSeq" id="WP_005677649.1">
    <property type="nucleotide sequence ID" value="NZ_CP022412.2"/>
</dbReference>
<dbReference type="PROSITE" id="PS51257">
    <property type="entry name" value="PROKAR_LIPOPROTEIN"/>
    <property type="match status" value="1"/>
</dbReference>
<dbReference type="Pfam" id="PF14322">
    <property type="entry name" value="SusD-like_3"/>
    <property type="match status" value="1"/>
</dbReference>
<dbReference type="KEGG" id="bcac:CGC64_09425"/>
<dbReference type="Proteomes" id="UP000284689">
    <property type="component" value="Unassembled WGS sequence"/>
</dbReference>
<dbReference type="Proteomes" id="UP001170023">
    <property type="component" value="Unassembled WGS sequence"/>
</dbReference>
<protein>
    <submittedName>
        <fullName evidence="12">RagB/SusD family nutrient uptake outer membrane protein</fullName>
    </submittedName>
</protein>
<dbReference type="EMBL" id="VVYJ01000023">
    <property type="protein sequence ID" value="KAA5470182.1"/>
    <property type="molecule type" value="Genomic_DNA"/>
</dbReference>
<dbReference type="EMBL" id="QSJD01000006">
    <property type="protein sequence ID" value="RHD51111.1"/>
    <property type="molecule type" value="Genomic_DNA"/>
</dbReference>
<evidence type="ECO:0000313" key="18">
    <source>
        <dbReference type="Proteomes" id="UP000475905"/>
    </source>
</evidence>
<dbReference type="EMBL" id="JAUONL010000021">
    <property type="protein sequence ID" value="MDO6359664.1"/>
    <property type="molecule type" value="Genomic_DNA"/>
</dbReference>
<evidence type="ECO:0000256" key="4">
    <source>
        <dbReference type="ARBA" id="ARBA00023136"/>
    </source>
</evidence>
<evidence type="ECO:0000313" key="11">
    <source>
        <dbReference type="EMBL" id="RGR65462.1"/>
    </source>
</evidence>
<evidence type="ECO:0000313" key="15">
    <source>
        <dbReference type="Proteomes" id="UP000284431"/>
    </source>
</evidence>
<dbReference type="InterPro" id="IPR012944">
    <property type="entry name" value="SusD_RagB_dom"/>
</dbReference>
<dbReference type="InterPro" id="IPR011990">
    <property type="entry name" value="TPR-like_helical_dom_sf"/>
</dbReference>
<dbReference type="SUPFAM" id="SSF48452">
    <property type="entry name" value="TPR-like"/>
    <property type="match status" value="1"/>
</dbReference>
<evidence type="ECO:0000256" key="2">
    <source>
        <dbReference type="ARBA" id="ARBA00006275"/>
    </source>
</evidence>
<keyword evidence="4" id="KW-0472">Membrane</keyword>
<dbReference type="EMBL" id="QRUO01000038">
    <property type="protein sequence ID" value="RGR65462.1"/>
    <property type="molecule type" value="Genomic_DNA"/>
</dbReference>
<feature type="domain" description="SusD-like N-terminal" evidence="7">
    <location>
        <begin position="80"/>
        <end position="219"/>
    </location>
</feature>
<gene>
    <name evidence="13" type="ORF">DW794_05955</name>
    <name evidence="11" type="ORF">DWY26_22120</name>
    <name evidence="12" type="ORF">DXA49_05085</name>
    <name evidence="8" type="ORF">F2Y36_18460</name>
    <name evidence="9" type="ORF">F2Y39_22090</name>
    <name evidence="10" type="ORF">Q4469_18630</name>
</gene>
<comment type="similarity">
    <text evidence="2">Belongs to the SusD family.</text>
</comment>
<evidence type="ECO:0000313" key="14">
    <source>
        <dbReference type="Proteomes" id="UP000284205"/>
    </source>
</evidence>
<dbReference type="CDD" id="cd08977">
    <property type="entry name" value="SusD"/>
    <property type="match status" value="1"/>
</dbReference>
<comment type="subcellular location">
    <subcellularLocation>
        <location evidence="1">Cell outer membrane</location>
    </subcellularLocation>
</comment>
<reference evidence="17 18" key="2">
    <citation type="journal article" date="2019" name="Nat. Med.">
        <title>A library of human gut bacterial isolates paired with longitudinal multiomics data enables mechanistic microbiome research.</title>
        <authorList>
            <person name="Poyet M."/>
            <person name="Groussin M."/>
            <person name="Gibbons S.M."/>
            <person name="Avila-Pacheco J."/>
            <person name="Jiang X."/>
            <person name="Kearney S.M."/>
            <person name="Perrotta A.R."/>
            <person name="Berdy B."/>
            <person name="Zhao S."/>
            <person name="Lieberman T.D."/>
            <person name="Swanson P.K."/>
            <person name="Smith M."/>
            <person name="Roesemann S."/>
            <person name="Alexander J.E."/>
            <person name="Rich S.A."/>
            <person name="Livny J."/>
            <person name="Vlamakis H."/>
            <person name="Clish C."/>
            <person name="Bullock K."/>
            <person name="Deik A."/>
            <person name="Scott J."/>
            <person name="Pierce K.A."/>
            <person name="Xavier R.J."/>
            <person name="Alm E.J."/>
        </authorList>
    </citation>
    <scope>NUCLEOTIDE SEQUENCE [LARGE SCALE GENOMIC DNA]</scope>
    <source>
        <strain evidence="9 17">BIOML-A25</strain>
        <strain evidence="8 18">BIOML-A31</strain>
    </source>
</reference>
<sequence>MKKYISILLVIVAILSVCACYDLDRYPEDKINTNTFWKTQQHAEQGINAIYAMFQNYYIFGSYFSLDCLGEVGTGYGEHGNENISRGTYNSLDNRILNRWTYLYEGVARANLAIQNIPKIHATDSEIATLMGEAKFLRSLFYFYLTDFFGGVPIYDEKTIVSEDFANMLNPRSSIDEVRKFILKDLDDAIATLPTDRSSDAKGRVTQNGAYALKGKVLLYAKRYAEAATVFEEVINSKKHTLYSSYENLFKPGGDESSEMIFAVQNLGGLGQDIGIPSTFYMGTRASFGGCWNNVMASTSLVDSYEWKDGRAFNWEEVIPDFTVDKKIKDKTFRATLSSDKKKVTKYPSTKQILLDMYEQRDPRMKMSIILPYTTYKGWVSNANKICEFVVAKGAHESNGMIRHNGSMTDSYLFRKFVAEGDMNGAINNREDTPINFPIIRYADVLLMLAECYNEINRQDEAVTLINQVRKRVKMPGINSGPEWLKADNKEEIFKRIRHERMVEFAAEGLNFSDMKRWGVLEELNNKQETGFTGVVYYTRKVSERDYLWPIPATEIDKNPNLKQNPGWGN</sequence>
<evidence type="ECO:0000256" key="5">
    <source>
        <dbReference type="ARBA" id="ARBA00023237"/>
    </source>
</evidence>
<evidence type="ECO:0000256" key="1">
    <source>
        <dbReference type="ARBA" id="ARBA00004442"/>
    </source>
</evidence>
<comment type="caution">
    <text evidence="12">The sequence shown here is derived from an EMBL/GenBank/DDBJ whole genome shotgun (WGS) entry which is preliminary data.</text>
</comment>
<evidence type="ECO:0000259" key="7">
    <source>
        <dbReference type="Pfam" id="PF14322"/>
    </source>
</evidence>
<dbReference type="EMBL" id="QSCS01000006">
    <property type="protein sequence ID" value="RGY27805.1"/>
    <property type="molecule type" value="Genomic_DNA"/>
</dbReference>
<accession>A0A413J8I5</accession>
<dbReference type="Proteomes" id="UP000475905">
    <property type="component" value="Unassembled WGS sequence"/>
</dbReference>
<dbReference type="AlphaFoldDB" id="A0A413J8I5"/>
<evidence type="ECO:0000256" key="3">
    <source>
        <dbReference type="ARBA" id="ARBA00022729"/>
    </source>
</evidence>
<dbReference type="Gene3D" id="1.25.40.390">
    <property type="match status" value="1"/>
</dbReference>
<evidence type="ECO:0000259" key="6">
    <source>
        <dbReference type="Pfam" id="PF07980"/>
    </source>
</evidence>
<dbReference type="InterPro" id="IPR033985">
    <property type="entry name" value="SusD-like_N"/>
</dbReference>
<evidence type="ECO:0000313" key="9">
    <source>
        <dbReference type="EMBL" id="KAA5470182.1"/>
    </source>
</evidence>
<dbReference type="EMBL" id="VVYP01000027">
    <property type="protein sequence ID" value="KAA5460188.1"/>
    <property type="molecule type" value="Genomic_DNA"/>
</dbReference>
<name>A0A413J8I5_9BACE</name>